<evidence type="ECO:0000256" key="2">
    <source>
        <dbReference type="ARBA" id="ARBA00006555"/>
    </source>
</evidence>
<dbReference type="PANTHER" id="PTHR33446:SF2">
    <property type="entry name" value="PROTEIN TONB"/>
    <property type="match status" value="1"/>
</dbReference>
<evidence type="ECO:0000256" key="1">
    <source>
        <dbReference type="ARBA" id="ARBA00004383"/>
    </source>
</evidence>
<comment type="subcellular location">
    <subcellularLocation>
        <location evidence="1">Cell inner membrane</location>
        <topology evidence="1">Single-pass membrane protein</topology>
        <orientation evidence="1">Periplasmic side</orientation>
    </subcellularLocation>
</comment>
<evidence type="ECO:0000256" key="3">
    <source>
        <dbReference type="ARBA" id="ARBA00022448"/>
    </source>
</evidence>
<accession>A0A2U3K8W8</accession>
<dbReference type="InterPro" id="IPR006260">
    <property type="entry name" value="TonB/TolA_C"/>
</dbReference>
<proteinExistence type="inferred from homology"/>
<dbReference type="PANTHER" id="PTHR33446">
    <property type="entry name" value="PROTEIN TONB-RELATED"/>
    <property type="match status" value="1"/>
</dbReference>
<dbReference type="SUPFAM" id="SSF74653">
    <property type="entry name" value="TolA/TonB C-terminal domain"/>
    <property type="match status" value="1"/>
</dbReference>
<organism evidence="12 13">
    <name type="scientific">Candidatus Sulfotelmatobacter kueseliae</name>
    <dbReference type="NCBI Taxonomy" id="2042962"/>
    <lineage>
        <taxon>Bacteria</taxon>
        <taxon>Pseudomonadati</taxon>
        <taxon>Acidobacteriota</taxon>
        <taxon>Terriglobia</taxon>
        <taxon>Terriglobales</taxon>
        <taxon>Candidatus Korobacteraceae</taxon>
        <taxon>Candidatus Sulfotelmatobacter</taxon>
    </lineage>
</organism>
<dbReference type="EMBL" id="OMOD01000056">
    <property type="protein sequence ID" value="SPF36086.1"/>
    <property type="molecule type" value="Genomic_DNA"/>
</dbReference>
<dbReference type="Proteomes" id="UP000238701">
    <property type="component" value="Unassembled WGS sequence"/>
</dbReference>
<dbReference type="GO" id="GO:0055085">
    <property type="term" value="P:transmembrane transport"/>
    <property type="evidence" value="ECO:0007669"/>
    <property type="project" value="InterPro"/>
</dbReference>
<keyword evidence="8" id="KW-1133">Transmembrane helix</keyword>
<keyword evidence="9" id="KW-0472">Membrane</keyword>
<dbReference type="GO" id="GO:0031992">
    <property type="term" value="F:energy transducer activity"/>
    <property type="evidence" value="ECO:0007669"/>
    <property type="project" value="TreeGrafter"/>
</dbReference>
<dbReference type="AlphaFoldDB" id="A0A2U3K8W8"/>
<keyword evidence="4" id="KW-1003">Cell membrane</keyword>
<feature type="domain" description="TonB C-terminal" evidence="11">
    <location>
        <begin position="237"/>
        <end position="326"/>
    </location>
</feature>
<evidence type="ECO:0000256" key="8">
    <source>
        <dbReference type="ARBA" id="ARBA00022989"/>
    </source>
</evidence>
<evidence type="ECO:0000313" key="12">
    <source>
        <dbReference type="EMBL" id="SPF36086.1"/>
    </source>
</evidence>
<evidence type="ECO:0000259" key="11">
    <source>
        <dbReference type="PROSITE" id="PS52015"/>
    </source>
</evidence>
<dbReference type="Gene3D" id="3.30.1150.10">
    <property type="match status" value="1"/>
</dbReference>
<comment type="similarity">
    <text evidence="2">Belongs to the TonB family.</text>
</comment>
<dbReference type="PROSITE" id="PS52015">
    <property type="entry name" value="TONB_CTD"/>
    <property type="match status" value="1"/>
</dbReference>
<dbReference type="InterPro" id="IPR051045">
    <property type="entry name" value="TonB-dependent_transducer"/>
</dbReference>
<evidence type="ECO:0000256" key="4">
    <source>
        <dbReference type="ARBA" id="ARBA00022475"/>
    </source>
</evidence>
<sequence>MNKVILTSVFLLATARLSLAGADPAAQQLLVAAEQQADLFNHDASPFQLEVDFVAQVQVPTQGHVTYRWEAKDRWWRKVSMGAFQQIDVKNGERLYTSRNTPFTPVRVRQLLSLLQVSENPDRLEAKKPKQRVERGLAITCVQVHKESKKSETRELCVNPALREIVSDEWKERPDGSGRLEYSDYLEFRGHRYPRKTELFENGIKAITSQVASLTTAPLDEALLVPAQGAIERRQCVDMKHAVPVKTPDPLYPKSASENRLIGDTTVSMTVFADGSVGEIQLIGSSTHSMDDATLQTLKGWKFRPAMCGAEPVVSDIEVVVSFRLE</sequence>
<reference evidence="13" key="1">
    <citation type="submission" date="2018-02" db="EMBL/GenBank/DDBJ databases">
        <authorList>
            <person name="Hausmann B."/>
        </authorList>
    </citation>
    <scope>NUCLEOTIDE SEQUENCE [LARGE SCALE GENOMIC DNA]</scope>
    <source>
        <strain evidence="13">Peat soil MAG SbA1</strain>
    </source>
</reference>
<protein>
    <recommendedName>
        <fullName evidence="11">TonB C-terminal domain-containing protein</fullName>
    </recommendedName>
</protein>
<dbReference type="GO" id="GO:0098797">
    <property type="term" value="C:plasma membrane protein complex"/>
    <property type="evidence" value="ECO:0007669"/>
    <property type="project" value="TreeGrafter"/>
</dbReference>
<gene>
    <name evidence="12" type="ORF">SBA1_1490004</name>
</gene>
<dbReference type="GO" id="GO:0015031">
    <property type="term" value="P:protein transport"/>
    <property type="evidence" value="ECO:0007669"/>
    <property type="project" value="UniProtKB-KW"/>
</dbReference>
<keyword evidence="3" id="KW-0813">Transport</keyword>
<evidence type="ECO:0000256" key="6">
    <source>
        <dbReference type="ARBA" id="ARBA00022692"/>
    </source>
</evidence>
<feature type="signal peptide" evidence="10">
    <location>
        <begin position="1"/>
        <end position="20"/>
    </location>
</feature>
<dbReference type="InterPro" id="IPR037682">
    <property type="entry name" value="TonB_C"/>
</dbReference>
<evidence type="ECO:0000256" key="9">
    <source>
        <dbReference type="ARBA" id="ARBA00023136"/>
    </source>
</evidence>
<keyword evidence="7" id="KW-0653">Protein transport</keyword>
<evidence type="ECO:0000256" key="10">
    <source>
        <dbReference type="SAM" id="SignalP"/>
    </source>
</evidence>
<evidence type="ECO:0000256" key="5">
    <source>
        <dbReference type="ARBA" id="ARBA00022519"/>
    </source>
</evidence>
<dbReference type="OrthoDB" id="9792439at2"/>
<name>A0A2U3K8W8_9BACT</name>
<dbReference type="Pfam" id="PF03544">
    <property type="entry name" value="TonB_C"/>
    <property type="match status" value="1"/>
</dbReference>
<dbReference type="NCBIfam" id="TIGR01352">
    <property type="entry name" value="tonB_Cterm"/>
    <property type="match status" value="1"/>
</dbReference>
<keyword evidence="6" id="KW-0812">Transmembrane</keyword>
<feature type="chain" id="PRO_5015719839" description="TonB C-terminal domain-containing protein" evidence="10">
    <location>
        <begin position="21"/>
        <end position="326"/>
    </location>
</feature>
<evidence type="ECO:0000313" key="13">
    <source>
        <dbReference type="Proteomes" id="UP000238701"/>
    </source>
</evidence>
<keyword evidence="10" id="KW-0732">Signal</keyword>
<evidence type="ECO:0000256" key="7">
    <source>
        <dbReference type="ARBA" id="ARBA00022927"/>
    </source>
</evidence>
<keyword evidence="5" id="KW-0997">Cell inner membrane</keyword>